<dbReference type="GO" id="GO:0005829">
    <property type="term" value="C:cytosol"/>
    <property type="evidence" value="ECO:0007669"/>
    <property type="project" value="TreeGrafter"/>
</dbReference>
<dbReference type="GO" id="GO:0033588">
    <property type="term" value="C:elongator holoenzyme complex"/>
    <property type="evidence" value="ECO:0007669"/>
    <property type="project" value="InterPro"/>
</dbReference>
<keyword evidence="8" id="KW-0539">Nucleus</keyword>
<evidence type="ECO:0000313" key="10">
    <source>
        <dbReference type="Proteomes" id="UP000324832"/>
    </source>
</evidence>
<proteinExistence type="inferred from homology"/>
<dbReference type="Proteomes" id="UP000324832">
    <property type="component" value="Unassembled WGS sequence"/>
</dbReference>
<evidence type="ECO:0000256" key="5">
    <source>
        <dbReference type="ARBA" id="ARBA00020264"/>
    </source>
</evidence>
<keyword evidence="6" id="KW-0963">Cytoplasm</keyword>
<dbReference type="UniPathway" id="UPA00988"/>
<dbReference type="AlphaFoldDB" id="A0A5E4QY38"/>
<evidence type="ECO:0000256" key="7">
    <source>
        <dbReference type="ARBA" id="ARBA00022694"/>
    </source>
</evidence>
<dbReference type="Gene3D" id="3.40.50.300">
    <property type="entry name" value="P-loop containing nucleotide triphosphate hydrolases"/>
    <property type="match status" value="1"/>
</dbReference>
<dbReference type="GO" id="GO:0005634">
    <property type="term" value="C:nucleus"/>
    <property type="evidence" value="ECO:0007669"/>
    <property type="project" value="UniProtKB-SubCell"/>
</dbReference>
<dbReference type="InterPro" id="IPR019519">
    <property type="entry name" value="Elp5"/>
</dbReference>
<dbReference type="InterPro" id="IPR027417">
    <property type="entry name" value="P-loop_NTPase"/>
</dbReference>
<sequence length="250" mass="28981">MTLFKLQTSACILVEDHLSNNCLPLIRDLILNDPCLILLCYEQPAELWRDVLKQKHLRCYDEYSPDKWIKPTQRTTIIIDSVNQMALFHGWNECLNFIKSLEFDSNITKLILILHKDCLLLNTKLQIHLNHMAHSIVSYDAKQLDKIHVQIKKAGKVVKSEEVLSWDVDNEILKATTVVTQLKNIDVVENVSPASLTTFKIETDQIAQMERNKFQLPYMSKINEGQGRVFYEPDAVDDWDDEDPDDDLEI</sequence>
<evidence type="ECO:0000313" key="9">
    <source>
        <dbReference type="EMBL" id="VVD02153.1"/>
    </source>
</evidence>
<evidence type="ECO:0000256" key="6">
    <source>
        <dbReference type="ARBA" id="ARBA00022490"/>
    </source>
</evidence>
<name>A0A5E4QY38_9NEOP</name>
<dbReference type="GO" id="GO:0002098">
    <property type="term" value="P:tRNA wobble uridine modification"/>
    <property type="evidence" value="ECO:0007669"/>
    <property type="project" value="InterPro"/>
</dbReference>
<reference evidence="9 10" key="1">
    <citation type="submission" date="2017-07" db="EMBL/GenBank/DDBJ databases">
        <authorList>
            <person name="Talla V."/>
            <person name="Backstrom N."/>
        </authorList>
    </citation>
    <scope>NUCLEOTIDE SEQUENCE [LARGE SCALE GENOMIC DNA]</scope>
</reference>
<comment type="pathway">
    <text evidence="3">tRNA modification; 5-methoxycarbonylmethyl-2-thiouridine-tRNA biosynthesis.</text>
</comment>
<gene>
    <name evidence="9" type="ORF">LSINAPIS_LOCUS12425</name>
</gene>
<dbReference type="Pfam" id="PF10483">
    <property type="entry name" value="Elong_Iki1"/>
    <property type="match status" value="1"/>
</dbReference>
<dbReference type="PANTHER" id="PTHR15641:SF1">
    <property type="entry name" value="ELONGATOR COMPLEX PROTEIN 5"/>
    <property type="match status" value="1"/>
</dbReference>
<evidence type="ECO:0000256" key="2">
    <source>
        <dbReference type="ARBA" id="ARBA00004496"/>
    </source>
</evidence>
<evidence type="ECO:0000256" key="8">
    <source>
        <dbReference type="ARBA" id="ARBA00023242"/>
    </source>
</evidence>
<protein>
    <recommendedName>
        <fullName evidence="5">Elongator complex protein 5</fullName>
    </recommendedName>
</protein>
<dbReference type="GO" id="GO:0000049">
    <property type="term" value="F:tRNA binding"/>
    <property type="evidence" value="ECO:0007669"/>
    <property type="project" value="TreeGrafter"/>
</dbReference>
<keyword evidence="7" id="KW-0819">tRNA processing</keyword>
<organism evidence="9 10">
    <name type="scientific">Leptidea sinapis</name>
    <dbReference type="NCBI Taxonomy" id="189913"/>
    <lineage>
        <taxon>Eukaryota</taxon>
        <taxon>Metazoa</taxon>
        <taxon>Ecdysozoa</taxon>
        <taxon>Arthropoda</taxon>
        <taxon>Hexapoda</taxon>
        <taxon>Insecta</taxon>
        <taxon>Pterygota</taxon>
        <taxon>Neoptera</taxon>
        <taxon>Endopterygota</taxon>
        <taxon>Lepidoptera</taxon>
        <taxon>Glossata</taxon>
        <taxon>Ditrysia</taxon>
        <taxon>Papilionoidea</taxon>
        <taxon>Pieridae</taxon>
        <taxon>Dismorphiinae</taxon>
        <taxon>Leptidea</taxon>
    </lineage>
</organism>
<comment type="similarity">
    <text evidence="4">Belongs to the ELP5 family.</text>
</comment>
<evidence type="ECO:0000256" key="4">
    <source>
        <dbReference type="ARBA" id="ARBA00009567"/>
    </source>
</evidence>
<comment type="subcellular location">
    <subcellularLocation>
        <location evidence="2">Cytoplasm</location>
    </subcellularLocation>
    <subcellularLocation>
        <location evidence="1">Nucleus</location>
    </subcellularLocation>
</comment>
<accession>A0A5E4QY38</accession>
<dbReference type="PANTHER" id="PTHR15641">
    <property type="entry name" value="ELONGATOR COMPLEX PROTEIN 5"/>
    <property type="match status" value="1"/>
</dbReference>
<evidence type="ECO:0000256" key="1">
    <source>
        <dbReference type="ARBA" id="ARBA00004123"/>
    </source>
</evidence>
<dbReference type="EMBL" id="FZQP02005844">
    <property type="protein sequence ID" value="VVD02153.1"/>
    <property type="molecule type" value="Genomic_DNA"/>
</dbReference>
<evidence type="ECO:0000256" key="3">
    <source>
        <dbReference type="ARBA" id="ARBA00005043"/>
    </source>
</evidence>
<keyword evidence="10" id="KW-1185">Reference proteome</keyword>